<evidence type="ECO:0000256" key="1">
    <source>
        <dbReference type="SAM" id="MobiDB-lite"/>
    </source>
</evidence>
<accession>A0A4V2NV50</accession>
<dbReference type="Proteomes" id="UP000295334">
    <property type="component" value="Unassembled WGS sequence"/>
</dbReference>
<evidence type="ECO:0000313" key="3">
    <source>
        <dbReference type="Proteomes" id="UP000295334"/>
    </source>
</evidence>
<sequence>MLRSWQHILRDHYQKDGGEKNAEQEKPVKEVELLHKRLDDYRNIKAKPEPKLKRLTRPKSEQEEKGSDIS</sequence>
<feature type="compositionally biased region" description="Basic and acidic residues" evidence="1">
    <location>
        <begin position="8"/>
        <end position="29"/>
    </location>
</feature>
<protein>
    <submittedName>
        <fullName evidence="2">Uncharacterized protein</fullName>
    </submittedName>
</protein>
<feature type="region of interest" description="Disordered" evidence="1">
    <location>
        <begin position="41"/>
        <end position="70"/>
    </location>
</feature>
<gene>
    <name evidence="2" type="ORF">EPD60_16605</name>
</gene>
<keyword evidence="3" id="KW-1185">Reference proteome</keyword>
<dbReference type="EMBL" id="SJZI01000052">
    <property type="protein sequence ID" value="TCJ12166.1"/>
    <property type="molecule type" value="Genomic_DNA"/>
</dbReference>
<comment type="caution">
    <text evidence="2">The sequence shown here is derived from an EMBL/GenBank/DDBJ whole genome shotgun (WGS) entry which is preliminary data.</text>
</comment>
<name>A0A4V2NV50_9BACT</name>
<feature type="region of interest" description="Disordered" evidence="1">
    <location>
        <begin position="1"/>
        <end position="29"/>
    </location>
</feature>
<dbReference type="RefSeq" id="WP_131450642.1">
    <property type="nucleotide sequence ID" value="NZ_SJZI01000052.1"/>
</dbReference>
<proteinExistence type="predicted"/>
<dbReference type="AlphaFoldDB" id="A0A4V2NV50"/>
<reference evidence="2 3" key="1">
    <citation type="submission" date="2019-03" db="EMBL/GenBank/DDBJ databases">
        <authorList>
            <person name="Kim M.K.M."/>
        </authorList>
    </citation>
    <scope>NUCLEOTIDE SEQUENCE [LARGE SCALE GENOMIC DNA]</scope>
    <source>
        <strain evidence="2 3">17J68-12</strain>
    </source>
</reference>
<evidence type="ECO:0000313" key="2">
    <source>
        <dbReference type="EMBL" id="TCJ12166.1"/>
    </source>
</evidence>
<organism evidence="2 3">
    <name type="scientific">Flaviaesturariibacter flavus</name>
    <dbReference type="NCBI Taxonomy" id="2502780"/>
    <lineage>
        <taxon>Bacteria</taxon>
        <taxon>Pseudomonadati</taxon>
        <taxon>Bacteroidota</taxon>
        <taxon>Chitinophagia</taxon>
        <taxon>Chitinophagales</taxon>
        <taxon>Chitinophagaceae</taxon>
        <taxon>Flaviaestuariibacter</taxon>
    </lineage>
</organism>